<dbReference type="EMBL" id="JAROCA020000002">
    <property type="protein sequence ID" value="MDY0406706.1"/>
    <property type="molecule type" value="Genomic_DNA"/>
</dbReference>
<dbReference type="RefSeq" id="WP_320385108.1">
    <property type="nucleotide sequence ID" value="NZ_JAROCA020000002.1"/>
</dbReference>
<organism evidence="1 2">
    <name type="scientific">Tigheibacillus jepli</name>
    <dbReference type="NCBI Taxonomy" id="3035914"/>
    <lineage>
        <taxon>Bacteria</taxon>
        <taxon>Bacillati</taxon>
        <taxon>Bacillota</taxon>
        <taxon>Bacilli</taxon>
        <taxon>Bacillales</taxon>
        <taxon>Bacillaceae</taxon>
        <taxon>Tigheibacillus</taxon>
    </lineage>
</organism>
<evidence type="ECO:0000313" key="2">
    <source>
        <dbReference type="Proteomes" id="UP001228376"/>
    </source>
</evidence>
<reference evidence="1 2" key="1">
    <citation type="submission" date="2023-10" db="EMBL/GenBank/DDBJ databases">
        <title>179-bfca-hs.</title>
        <authorList>
            <person name="Miliotis G."/>
            <person name="Sengupta P."/>
            <person name="Hameed A."/>
            <person name="Chuvochina M."/>
            <person name="Mcdonagh F."/>
            <person name="Simpson A.C."/>
            <person name="Singh N.K."/>
            <person name="Rekha P.D."/>
            <person name="Raman K."/>
            <person name="Hugenholtz P."/>
            <person name="Venkateswaran K."/>
        </authorList>
    </citation>
    <scope>NUCLEOTIDE SEQUENCE [LARGE SCALE GENOMIC DNA]</scope>
    <source>
        <strain evidence="1 2">179-BFC-A-HS</strain>
    </source>
</reference>
<accession>A0ABU5CLD2</accession>
<evidence type="ECO:0000313" key="1">
    <source>
        <dbReference type="EMBL" id="MDY0406706.1"/>
    </source>
</evidence>
<keyword evidence="2" id="KW-1185">Reference proteome</keyword>
<dbReference type="Proteomes" id="UP001228376">
    <property type="component" value="Unassembled WGS sequence"/>
</dbReference>
<sequence length="67" mass="8173">MDCNWYIIVDEAIRLNLRERDIYKVVIQNKISIRERDGEDSPSLSFKNEKIRILIVWVRKKGKYEFK</sequence>
<protein>
    <submittedName>
        <fullName evidence="1">Uncharacterized protein</fullName>
    </submittedName>
</protein>
<gene>
    <name evidence="1" type="ORF">P5G51_016250</name>
</gene>
<name>A0ABU5CLD2_9BACI</name>
<comment type="caution">
    <text evidence="1">The sequence shown here is derived from an EMBL/GenBank/DDBJ whole genome shotgun (WGS) entry which is preliminary data.</text>
</comment>
<proteinExistence type="predicted"/>